<proteinExistence type="predicted"/>
<accession>A0ABN8YSB7</accession>
<keyword evidence="2" id="KW-1185">Reference proteome</keyword>
<reference evidence="1" key="1">
    <citation type="submission" date="2023-04" db="EMBL/GenBank/DDBJ databases">
        <authorList>
            <consortium name="ELIXIR-Norway"/>
        </authorList>
    </citation>
    <scope>NUCLEOTIDE SEQUENCE [LARGE SCALE GENOMIC DNA]</scope>
</reference>
<dbReference type="EMBL" id="OX459959">
    <property type="protein sequence ID" value="CAI9164490.1"/>
    <property type="molecule type" value="Genomic_DNA"/>
</dbReference>
<sequence length="73" mass="7783">MPSRPRPGAGPPRLTAARRCRALPPPLPARAPPRSRQCALRCLFPAIKRSGDRVPVPACRLQRLAAAALAAVL</sequence>
<evidence type="ECO:0000313" key="1">
    <source>
        <dbReference type="EMBL" id="CAI9164490.1"/>
    </source>
</evidence>
<gene>
    <name evidence="1" type="ORF">MRATA1EN1_LOCUS13452</name>
</gene>
<organism evidence="1 2">
    <name type="scientific">Rangifer tarandus platyrhynchus</name>
    <name type="common">Svalbard reindeer</name>
    <dbReference type="NCBI Taxonomy" id="3082113"/>
    <lineage>
        <taxon>Eukaryota</taxon>
        <taxon>Metazoa</taxon>
        <taxon>Chordata</taxon>
        <taxon>Craniata</taxon>
        <taxon>Vertebrata</taxon>
        <taxon>Euteleostomi</taxon>
        <taxon>Mammalia</taxon>
        <taxon>Eutheria</taxon>
        <taxon>Laurasiatheria</taxon>
        <taxon>Artiodactyla</taxon>
        <taxon>Ruminantia</taxon>
        <taxon>Pecora</taxon>
        <taxon>Cervidae</taxon>
        <taxon>Odocoileinae</taxon>
        <taxon>Rangifer</taxon>
    </lineage>
</organism>
<evidence type="ECO:0000313" key="2">
    <source>
        <dbReference type="Proteomes" id="UP001176941"/>
    </source>
</evidence>
<protein>
    <submittedName>
        <fullName evidence="1">Uncharacterized protein</fullName>
    </submittedName>
</protein>
<name>A0ABN8YSB7_RANTA</name>
<dbReference type="Proteomes" id="UP001176941">
    <property type="component" value="Chromosome 23"/>
</dbReference>